<dbReference type="RefSeq" id="WP_147391222.1">
    <property type="nucleotide sequence ID" value="NZ_AQHF01000026.1"/>
</dbReference>
<accession>A0A8I0MYA0</accession>
<protein>
    <submittedName>
        <fullName evidence="3">Polar amino acid transport system substrate-binding protein</fullName>
    </submittedName>
</protein>
<dbReference type="PANTHER" id="PTHR35936">
    <property type="entry name" value="MEMBRANE-BOUND LYTIC MUREIN TRANSGLYCOSYLASE F"/>
    <property type="match status" value="1"/>
</dbReference>
<proteinExistence type="inferred from homology"/>
<evidence type="ECO:0000256" key="2">
    <source>
        <dbReference type="SAM" id="SignalP"/>
    </source>
</evidence>
<dbReference type="SUPFAM" id="SSF53850">
    <property type="entry name" value="Periplasmic binding protein-like II"/>
    <property type="match status" value="1"/>
</dbReference>
<dbReference type="Proteomes" id="UP000660708">
    <property type="component" value="Unassembled WGS sequence"/>
</dbReference>
<reference evidence="3 4" key="1">
    <citation type="submission" date="2015-06" db="EMBL/GenBank/DDBJ databases">
        <title>Genome sequence of Pseudoalteromonas peptidolytica.</title>
        <authorList>
            <person name="Xie B.-B."/>
            <person name="Rong J.-C."/>
            <person name="Qin Q.-L."/>
            <person name="Zhang Y.-Z."/>
        </authorList>
    </citation>
    <scope>NUCLEOTIDE SEQUENCE [LARGE SCALE GENOMIC DNA]</scope>
    <source>
        <strain evidence="3 4">F12-50-A1</strain>
    </source>
</reference>
<evidence type="ECO:0000313" key="4">
    <source>
        <dbReference type="Proteomes" id="UP000660708"/>
    </source>
</evidence>
<feature type="signal peptide" evidence="2">
    <location>
        <begin position="1"/>
        <end position="19"/>
    </location>
</feature>
<evidence type="ECO:0000313" key="3">
    <source>
        <dbReference type="EMBL" id="MBE0347533.1"/>
    </source>
</evidence>
<keyword evidence="2" id="KW-0732">Signal</keyword>
<dbReference type="EMBL" id="AQHF01000026">
    <property type="protein sequence ID" value="MBE0347533.1"/>
    <property type="molecule type" value="Genomic_DNA"/>
</dbReference>
<feature type="chain" id="PRO_5034048345" evidence="2">
    <location>
        <begin position="20"/>
        <end position="250"/>
    </location>
</feature>
<name>A0A8I0MYA0_9GAMM</name>
<organism evidence="3 4">
    <name type="scientific">Pseudoalteromonas peptidolytica F12-50-A1</name>
    <dbReference type="NCBI Taxonomy" id="1315280"/>
    <lineage>
        <taxon>Bacteria</taxon>
        <taxon>Pseudomonadati</taxon>
        <taxon>Pseudomonadota</taxon>
        <taxon>Gammaproteobacteria</taxon>
        <taxon>Alteromonadales</taxon>
        <taxon>Pseudoalteromonadaceae</taxon>
        <taxon>Pseudoalteromonas</taxon>
    </lineage>
</organism>
<keyword evidence="4" id="KW-1185">Reference proteome</keyword>
<comment type="similarity">
    <text evidence="1">Belongs to the bacterial solute-binding protein 3 family.</text>
</comment>
<dbReference type="PANTHER" id="PTHR35936:SF25">
    <property type="entry name" value="ABC TRANSPORTER SUBSTRATE-BINDING PROTEIN"/>
    <property type="match status" value="1"/>
</dbReference>
<sequence>MKAVWLIVILVCISCNARALEAHVNITTGQWPPYLDQAQQDQGCVAKVIRDAFALSNIKVRFLFMPWERAYQEGMKASYIGSAYWYYSEQRSRDYHYTEYPLTEETARFYHHKTLDFQFTSYADLKPHKLLLNRGLTYPKALLDAIDTYAIKTSYATYTSKNIALILRERADIMIMDEKSAKAYLKELPVDDAKLLVAQPEPAFVQHGYLLINKHHSEYLAPYNRGLKTLLSDMDYVARFKAHCERALES</sequence>
<comment type="caution">
    <text evidence="3">The sequence shown here is derived from an EMBL/GenBank/DDBJ whole genome shotgun (WGS) entry which is preliminary data.</text>
</comment>
<evidence type="ECO:0000256" key="1">
    <source>
        <dbReference type="ARBA" id="ARBA00010333"/>
    </source>
</evidence>
<dbReference type="Gene3D" id="3.40.190.10">
    <property type="entry name" value="Periplasmic binding protein-like II"/>
    <property type="match status" value="2"/>
</dbReference>
<gene>
    <name evidence="3" type="ORF">PPEP_a2005</name>
</gene>
<dbReference type="AlphaFoldDB" id="A0A8I0MYA0"/>